<dbReference type="AlphaFoldDB" id="A0A6B2LCV5"/>
<organism evidence="2">
    <name type="scientific">Arcella intermedia</name>
    <dbReference type="NCBI Taxonomy" id="1963864"/>
    <lineage>
        <taxon>Eukaryota</taxon>
        <taxon>Amoebozoa</taxon>
        <taxon>Tubulinea</taxon>
        <taxon>Elardia</taxon>
        <taxon>Arcellinida</taxon>
        <taxon>Sphaerothecina</taxon>
        <taxon>Arcellidae</taxon>
        <taxon>Arcella</taxon>
    </lineage>
</organism>
<dbReference type="GO" id="GO:0033735">
    <property type="term" value="F:aspartate dehydrogenase [NAD(P)+] activity"/>
    <property type="evidence" value="ECO:0007669"/>
    <property type="project" value="InterPro"/>
</dbReference>
<evidence type="ECO:0000259" key="1">
    <source>
        <dbReference type="Pfam" id="PF01958"/>
    </source>
</evidence>
<dbReference type="PANTHER" id="PTHR31873">
    <property type="entry name" value="L-ASPARTATE DEHYDROGENASE-RELATED"/>
    <property type="match status" value="1"/>
</dbReference>
<dbReference type="InterPro" id="IPR002811">
    <property type="entry name" value="Asp_DH"/>
</dbReference>
<dbReference type="PANTHER" id="PTHR31873:SF6">
    <property type="entry name" value="ASPARTATE DEHYDROGENASE DOMAIN-CONTAINING PROTEIN"/>
    <property type="match status" value="1"/>
</dbReference>
<dbReference type="Gene3D" id="3.30.360.10">
    <property type="entry name" value="Dihydrodipicolinate Reductase, domain 2"/>
    <property type="match status" value="1"/>
</dbReference>
<dbReference type="Pfam" id="PF01958">
    <property type="entry name" value="Asp_DH_C"/>
    <property type="match status" value="1"/>
</dbReference>
<accession>A0A6B2LCV5</accession>
<dbReference type="GO" id="GO:0009435">
    <property type="term" value="P:NAD+ biosynthetic process"/>
    <property type="evidence" value="ECO:0007669"/>
    <property type="project" value="InterPro"/>
</dbReference>
<proteinExistence type="predicted"/>
<dbReference type="SUPFAM" id="SSF55347">
    <property type="entry name" value="Glyceraldehyde-3-phosphate dehydrogenase-like, C-terminal domain"/>
    <property type="match status" value="1"/>
</dbReference>
<name>A0A6B2LCV5_9EUKA</name>
<protein>
    <recommendedName>
        <fullName evidence="1">Aspartate dehydrogenase domain-containing protein</fullName>
    </recommendedName>
</protein>
<feature type="domain" description="Aspartate dehydrogenase" evidence="1">
    <location>
        <begin position="48"/>
        <end position="136"/>
    </location>
</feature>
<dbReference type="EMBL" id="GIBP01005856">
    <property type="protein sequence ID" value="NDV34825.1"/>
    <property type="molecule type" value="Transcribed_RNA"/>
</dbReference>
<sequence>MWGVHDIHSMAKRGSLTGLALTMKFHPDSLKLVGELERKLMEVKEKEGEQVLYEGPLRPLCSLAPNNVNTMACAALAGFTVGFDKTQATLISNKMLHAHIVEIVVYGPDKGDLGRFSVTTQRVNPSAPGAVTGQATFMSFLNSMLEAGGKTNGFHFC</sequence>
<reference evidence="2" key="1">
    <citation type="journal article" date="2020" name="J. Eukaryot. Microbiol.">
        <title>De novo Sequencing, Assembly and Annotation of the Transcriptome for the Free-Living Testate Amoeba Arcella intermedia.</title>
        <authorList>
            <person name="Ribeiro G.M."/>
            <person name="Porfirio-Sousa A.L."/>
            <person name="Maurer-Alcala X.X."/>
            <person name="Katz L.A."/>
            <person name="Lahr D.J.G."/>
        </authorList>
    </citation>
    <scope>NUCLEOTIDE SEQUENCE</scope>
</reference>
<evidence type="ECO:0000313" key="2">
    <source>
        <dbReference type="EMBL" id="NDV34825.1"/>
    </source>
</evidence>